<sequence>MNFEDVPSTSSQSDVPVKKKFFPIQTGVIPRTRKISSSIQTLSRGLPNEAGVYQKLKGKVRIHYFFHKTFQPNAYADLVKSISDLIGRECPVQIGQVMDFPGQKLTRMRITDLTLKRMLLILTEVYKNDVALLRSIYKFIEETEAAEGSKFVIDRKTLQKIYSALQHYGLLRIHFAKILVDPEANLESELILLCSPDVAEPNDPRIHLAIVNAQRQYQEEGRIFPGGQIKKRETKAAQRQPKPAVPKLVKQEPTVPDAVVPVGLQPDGSTINYSQKKMIKLHVLHAFLFRLLYHPLLGNETVPTYYDRFPVTDVQRAEETPAEEMVIYDDEDDTFFRFVPPMPPPKNIRTVSDTNDTIPQGWFVLKDIVKAMPLSVYVLVNDIELNGVFDYYLNDPEKRNILINDLPLELRRFLFNKRTTLNIDYQCLHLCGLGLLIAATDKGTGAHGWEAMYYVRPNGVLYDTSTANKSYAIMSQTFEDFRRYEYKFESKNDIQMFWYHLRAIALSTPMNVRNMREKETEKVDGRKFSKESYVKEPYATMDLEDVTWSSVELPGRGAACMDPALFVHLKRQWDLVNIKKPFVEWFITHYRDDGEKCRMEIELRVERLNRFWLSAMQLFVNGGENDLFKKRPTNFKKPKTDKDNDEPPAKKSRLLNLKAPIGKRAPDDEDIEASKKSHLLRNRFSQSERDLMVLMRAVGQFLNPTSKLWIDPIVMRKIMKAYLEESYHKTVITLLGASCREANIPQRQADIWHLVRGLGSFTQMRKIRDEMASVLNEEFEQKAEYFYEAFDIAYRLVTHDIPRLPSPMVSDTVFYGIMDENNLTLGGHEFVTSTSVASEKPENLNEIQEAVMYDCVMNVLINETNNVNNKIVSAAVNQKDRAKFFNTLSAMLDDGIAVRTKADIERSIKFKQQYAVSLNFCYYFSHSYRNDIWRTIEKLPIDFADNFETYSDNLAAFLRLSFCLLDDESLFEIDVGLDAFPMLGQWKDATNRKFQRITESGALRLAAIPVSVDSDYLHNPQVQNVVEAYESQPMPEVKNIDEGVYDSEEITEAFCANLNDDEKRATMQIITSLKDASFQGRTLAELRALCFVEESVPEDITDSLLTALEQSHMIFACGIDTVRYVHIRHALDWGLNIDGKVLFIKPWTNDDGTIDYSTFRWMAEMVFATINESPDITLTNVKSYFSNIIHPVFVDDIIEFLCKVQIIEKYDEEIVKIEYINPFLKEQIIETETSVRALFNGVDLFALIFQGIDIPEFARQKHQNQSQQDPENVEEVFDFENEAEGEVTLDDSMF</sequence>
<evidence type="ECO:0000313" key="1">
    <source>
        <dbReference type="Proteomes" id="UP000887579"/>
    </source>
</evidence>
<protein>
    <submittedName>
        <fullName evidence="2">Uncharacterized protein</fullName>
    </submittedName>
</protein>
<organism evidence="1 2">
    <name type="scientific">Panagrolaimus sp. ES5</name>
    <dbReference type="NCBI Taxonomy" id="591445"/>
    <lineage>
        <taxon>Eukaryota</taxon>
        <taxon>Metazoa</taxon>
        <taxon>Ecdysozoa</taxon>
        <taxon>Nematoda</taxon>
        <taxon>Chromadorea</taxon>
        <taxon>Rhabditida</taxon>
        <taxon>Tylenchina</taxon>
        <taxon>Panagrolaimomorpha</taxon>
        <taxon>Panagrolaimoidea</taxon>
        <taxon>Panagrolaimidae</taxon>
        <taxon>Panagrolaimus</taxon>
    </lineage>
</organism>
<reference evidence="2" key="1">
    <citation type="submission" date="2022-11" db="UniProtKB">
        <authorList>
            <consortium name="WormBaseParasite"/>
        </authorList>
    </citation>
    <scope>IDENTIFICATION</scope>
</reference>
<proteinExistence type="predicted"/>
<dbReference type="WBParaSite" id="ES5_v2.g9701.t1">
    <property type="protein sequence ID" value="ES5_v2.g9701.t1"/>
    <property type="gene ID" value="ES5_v2.g9701"/>
</dbReference>
<accession>A0AC34GYL3</accession>
<evidence type="ECO:0000313" key="2">
    <source>
        <dbReference type="WBParaSite" id="ES5_v2.g9701.t1"/>
    </source>
</evidence>
<name>A0AC34GYL3_9BILA</name>
<dbReference type="Proteomes" id="UP000887579">
    <property type="component" value="Unplaced"/>
</dbReference>